<protein>
    <submittedName>
        <fullName evidence="1">Uncharacterized protein</fullName>
    </submittedName>
</protein>
<feature type="non-terminal residue" evidence="1">
    <location>
        <position position="88"/>
    </location>
</feature>
<dbReference type="EMBL" id="KL977470">
    <property type="protein sequence ID" value="KFK23590.1"/>
    <property type="molecule type" value="Genomic_DNA"/>
</dbReference>
<keyword evidence="2" id="KW-1185">Reference proteome</keyword>
<feature type="non-terminal residue" evidence="1">
    <location>
        <position position="1"/>
    </location>
</feature>
<dbReference type="PANTHER" id="PTHR31741">
    <property type="entry name" value="OS02G0726500 PROTEIN-RELATED"/>
    <property type="match status" value="1"/>
</dbReference>
<dbReference type="AlphaFoldDB" id="A0A087G138"/>
<name>A0A087G138_ARAAL</name>
<accession>A0A087G138</accession>
<proteinExistence type="predicted"/>
<dbReference type="Proteomes" id="UP000029120">
    <property type="component" value="Unassembled WGS sequence"/>
</dbReference>
<dbReference type="OrthoDB" id="1714265at2759"/>
<reference evidence="2" key="1">
    <citation type="journal article" date="2015" name="Nat. Plants">
        <title>Genome expansion of Arabis alpina linked with retrotransposition and reduced symmetric DNA methylation.</title>
        <authorList>
            <person name="Willing E.M."/>
            <person name="Rawat V."/>
            <person name="Mandakova T."/>
            <person name="Maumus F."/>
            <person name="James G.V."/>
            <person name="Nordstroem K.J."/>
            <person name="Becker C."/>
            <person name="Warthmann N."/>
            <person name="Chica C."/>
            <person name="Szarzynska B."/>
            <person name="Zytnicki M."/>
            <person name="Albani M.C."/>
            <person name="Kiefer C."/>
            <person name="Bergonzi S."/>
            <person name="Castaings L."/>
            <person name="Mateos J.L."/>
            <person name="Berns M.C."/>
            <person name="Bujdoso N."/>
            <person name="Piofczyk T."/>
            <person name="de Lorenzo L."/>
            <person name="Barrero-Sicilia C."/>
            <person name="Mateos I."/>
            <person name="Piednoel M."/>
            <person name="Hagmann J."/>
            <person name="Chen-Min-Tao R."/>
            <person name="Iglesias-Fernandez R."/>
            <person name="Schuster S.C."/>
            <person name="Alonso-Blanco C."/>
            <person name="Roudier F."/>
            <person name="Carbonero P."/>
            <person name="Paz-Ares J."/>
            <person name="Davis S.J."/>
            <person name="Pecinka A."/>
            <person name="Quesneville H."/>
            <person name="Colot V."/>
            <person name="Lysak M.A."/>
            <person name="Weigel D."/>
            <person name="Coupland G."/>
            <person name="Schneeberger K."/>
        </authorList>
    </citation>
    <scope>NUCLEOTIDE SEQUENCE [LARGE SCALE GENOMIC DNA]</scope>
    <source>
        <strain evidence="2">cv. Pajares</strain>
    </source>
</reference>
<gene>
    <name evidence="1" type="ORF">AALP_AAs62074U000100</name>
</gene>
<dbReference type="GO" id="GO:0009507">
    <property type="term" value="C:chloroplast"/>
    <property type="evidence" value="ECO:0007669"/>
    <property type="project" value="TreeGrafter"/>
</dbReference>
<organism evidence="1 2">
    <name type="scientific">Arabis alpina</name>
    <name type="common">Alpine rock-cress</name>
    <dbReference type="NCBI Taxonomy" id="50452"/>
    <lineage>
        <taxon>Eukaryota</taxon>
        <taxon>Viridiplantae</taxon>
        <taxon>Streptophyta</taxon>
        <taxon>Embryophyta</taxon>
        <taxon>Tracheophyta</taxon>
        <taxon>Spermatophyta</taxon>
        <taxon>Magnoliopsida</taxon>
        <taxon>eudicotyledons</taxon>
        <taxon>Gunneridae</taxon>
        <taxon>Pentapetalae</taxon>
        <taxon>rosids</taxon>
        <taxon>malvids</taxon>
        <taxon>Brassicales</taxon>
        <taxon>Brassicaceae</taxon>
        <taxon>Arabideae</taxon>
        <taxon>Arabis</taxon>
    </lineage>
</organism>
<dbReference type="PANTHER" id="PTHR31741:SF51">
    <property type="entry name" value="RHAMNOGALACTURONAN I RHAMNOSYLTRANSFERASE 1"/>
    <property type="match status" value="1"/>
</dbReference>
<sequence length="88" mass="9622">IKRWRKSKRRSRSSASDCSDASCISLVRKSLFSFGSSLVEPVPLPPPLSLPRNYTSNGILLVSCNGGLNQKRSAICDMVTVARLLNLT</sequence>
<evidence type="ECO:0000313" key="1">
    <source>
        <dbReference type="EMBL" id="KFK23590.1"/>
    </source>
</evidence>
<evidence type="ECO:0000313" key="2">
    <source>
        <dbReference type="Proteomes" id="UP000029120"/>
    </source>
</evidence>